<dbReference type="InterPro" id="IPR009071">
    <property type="entry name" value="HMG_box_dom"/>
</dbReference>
<proteinExistence type="predicted"/>
<evidence type="ECO:0000313" key="2">
    <source>
        <dbReference type="EMBL" id="AKH05032.1"/>
    </source>
</evidence>
<reference evidence="2" key="1">
    <citation type="journal article" date="2015" name="BMC Evol. Biol.">
        <title>Phylogenomics of asexual Epichloe fungal endophytes forming associations with perennial ryegrass.</title>
        <authorList>
            <person name="Hettiarachchige I.K."/>
            <person name="Ekanayake P.N."/>
            <person name="Mann R.C."/>
            <person name="Guthridge K.M."/>
            <person name="Sawbridge T.I."/>
            <person name="Spangenberg G.C."/>
            <person name="Forster J.W."/>
        </authorList>
    </citation>
    <scope>NUCLEOTIDE SEQUENCE</scope>
    <source>
        <strain evidence="2">NEA4_GC2</strain>
    </source>
</reference>
<dbReference type="EMBL" id="KP834493">
    <property type="protein sequence ID" value="AKH05032.1"/>
    <property type="molecule type" value="Genomic_DNA"/>
</dbReference>
<dbReference type="AlphaFoldDB" id="A0A0F7J1X1"/>
<protein>
    <submittedName>
        <fullName evidence="2">Mating type 2 HMG1/2 protein</fullName>
    </submittedName>
</protein>
<dbReference type="Pfam" id="PF00505">
    <property type="entry name" value="HMG_box"/>
    <property type="match status" value="1"/>
</dbReference>
<organism evidence="2">
    <name type="scientific">Epichloe sp. LpTG-2</name>
    <dbReference type="NCBI Taxonomy" id="1648835"/>
    <lineage>
        <taxon>Eukaryota</taxon>
        <taxon>Fungi</taxon>
        <taxon>Dikarya</taxon>
        <taxon>Ascomycota</taxon>
        <taxon>Pezizomycotina</taxon>
        <taxon>Sordariomycetes</taxon>
        <taxon>Hypocreomycetidae</taxon>
        <taxon>Hypocreales</taxon>
        <taxon>Clavicipitaceae</taxon>
        <taxon>Epichloe</taxon>
    </lineage>
</organism>
<feature type="domain" description="HMG box" evidence="1">
    <location>
        <begin position="127"/>
        <end position="163"/>
    </location>
</feature>
<dbReference type="SUPFAM" id="SSF47095">
    <property type="entry name" value="HMG-box"/>
    <property type="match status" value="1"/>
</dbReference>
<accession>A0A0F7J1X1</accession>
<sequence>MSSEMNWAVSQWNADQLRTIWSQLQLQVNPFVQVLCLDGNLYRMLDTGAKNFIAQNFINHVKESVLYCIDGTGHDRVFLGAPRHFVTGGGMLLQPGGSEPFWVVRSETKIRTPAVCSPSVSAKTTKIPRPPNAYILYRKERHNTVKDANPGITNNEIPKFLAEHGTLRHEMYDKGTKTWRIESSKPCWKSILTISTNLESLPRKNAVREKVCKHKLQSTSPNVSTRCRLQRATYRLQLLPCIMTKFE</sequence>
<dbReference type="Gene3D" id="1.10.30.10">
    <property type="entry name" value="High mobility group box domain"/>
    <property type="match status" value="1"/>
</dbReference>
<name>A0A0F7J1X1_9HYPO</name>
<evidence type="ECO:0000259" key="1">
    <source>
        <dbReference type="Pfam" id="PF00505"/>
    </source>
</evidence>
<gene>
    <name evidence="2" type="primary">mtBA</name>
</gene>
<dbReference type="InterPro" id="IPR036910">
    <property type="entry name" value="HMG_box_dom_sf"/>
</dbReference>